<evidence type="ECO:0000313" key="1">
    <source>
        <dbReference type="EMBL" id="MFC4197623.1"/>
    </source>
</evidence>
<dbReference type="EMBL" id="JBHSBY010000123">
    <property type="protein sequence ID" value="MFC4197623.1"/>
    <property type="molecule type" value="Genomic_DNA"/>
</dbReference>
<accession>A0ABV8NP60</accession>
<dbReference type="RefSeq" id="WP_378961241.1">
    <property type="nucleotide sequence ID" value="NZ_JBHRXC010000016.1"/>
</dbReference>
<gene>
    <name evidence="1" type="ORF">ACFOUY_13040</name>
</gene>
<organism evidence="1 2">
    <name type="scientific">Pedobacter jamesrossensis</name>
    <dbReference type="NCBI Taxonomy" id="1908238"/>
    <lineage>
        <taxon>Bacteria</taxon>
        <taxon>Pseudomonadati</taxon>
        <taxon>Bacteroidota</taxon>
        <taxon>Sphingobacteriia</taxon>
        <taxon>Sphingobacteriales</taxon>
        <taxon>Sphingobacteriaceae</taxon>
        <taxon>Pedobacter</taxon>
    </lineage>
</organism>
<dbReference type="Proteomes" id="UP001595792">
    <property type="component" value="Unassembled WGS sequence"/>
</dbReference>
<protein>
    <recommendedName>
        <fullName evidence="3">Transposase</fullName>
    </recommendedName>
</protein>
<sequence>MEHRNSKAGRKINFRSKHEIIKLLEEYEITRNTISVAAFCKSHGVPSGTFYTWQKHRRQGKYPAQGKFIELSVEESILSSPPSPTFFASLCLGALTINLHQQVEADYIGSLLNKYKG</sequence>
<keyword evidence="2" id="KW-1185">Reference proteome</keyword>
<reference evidence="2" key="1">
    <citation type="journal article" date="2019" name="Int. J. Syst. Evol. Microbiol.">
        <title>The Global Catalogue of Microorganisms (GCM) 10K type strain sequencing project: providing services to taxonomists for standard genome sequencing and annotation.</title>
        <authorList>
            <consortium name="The Broad Institute Genomics Platform"/>
            <consortium name="The Broad Institute Genome Sequencing Center for Infectious Disease"/>
            <person name="Wu L."/>
            <person name="Ma J."/>
        </authorList>
    </citation>
    <scope>NUCLEOTIDE SEQUENCE [LARGE SCALE GENOMIC DNA]</scope>
    <source>
        <strain evidence="2">CCM 8689</strain>
    </source>
</reference>
<proteinExistence type="predicted"/>
<evidence type="ECO:0000313" key="2">
    <source>
        <dbReference type="Proteomes" id="UP001595792"/>
    </source>
</evidence>
<evidence type="ECO:0008006" key="3">
    <source>
        <dbReference type="Google" id="ProtNLM"/>
    </source>
</evidence>
<comment type="caution">
    <text evidence="1">The sequence shown here is derived from an EMBL/GenBank/DDBJ whole genome shotgun (WGS) entry which is preliminary data.</text>
</comment>
<dbReference type="NCBIfam" id="NF047593">
    <property type="entry name" value="IS66_ISAeme5_TnpA"/>
    <property type="match status" value="1"/>
</dbReference>
<name>A0ABV8NP60_9SPHI</name>